<accession>A0A4Y2GD86</accession>
<comment type="caution">
    <text evidence="2">The sequence shown here is derived from an EMBL/GenBank/DDBJ whole genome shotgun (WGS) entry which is preliminary data.</text>
</comment>
<evidence type="ECO:0000256" key="1">
    <source>
        <dbReference type="SAM" id="MobiDB-lite"/>
    </source>
</evidence>
<proteinExistence type="predicted"/>
<reference evidence="2 3" key="1">
    <citation type="journal article" date="2019" name="Sci. Rep.">
        <title>Orb-weaving spider Araneus ventricosus genome elucidates the spidroin gene catalogue.</title>
        <authorList>
            <person name="Kono N."/>
            <person name="Nakamura H."/>
            <person name="Ohtoshi R."/>
            <person name="Moran D.A.P."/>
            <person name="Shinohara A."/>
            <person name="Yoshida Y."/>
            <person name="Fujiwara M."/>
            <person name="Mori M."/>
            <person name="Tomita M."/>
            <person name="Arakawa K."/>
        </authorList>
    </citation>
    <scope>NUCLEOTIDE SEQUENCE [LARGE SCALE GENOMIC DNA]</scope>
</reference>
<evidence type="ECO:0000313" key="2">
    <source>
        <dbReference type="EMBL" id="GBM51560.1"/>
    </source>
</evidence>
<protein>
    <submittedName>
        <fullName evidence="2">Uncharacterized protein</fullName>
    </submittedName>
</protein>
<keyword evidence="3" id="KW-1185">Reference proteome</keyword>
<feature type="compositionally biased region" description="Basic and acidic residues" evidence="1">
    <location>
        <begin position="47"/>
        <end position="60"/>
    </location>
</feature>
<gene>
    <name evidence="2" type="ORF">AVEN_184884_1</name>
</gene>
<sequence>MIPPAYHLLGYRAACPASDPNVKRSIRHGMKRCNLRKEEKADNPFHWRVEGKGKPEERTTSRSWGEAGVVDGTDGRTQSSRLTLPAGSRCNKDS</sequence>
<dbReference type="AlphaFoldDB" id="A0A4Y2GD86"/>
<dbReference type="Proteomes" id="UP000499080">
    <property type="component" value="Unassembled WGS sequence"/>
</dbReference>
<feature type="region of interest" description="Disordered" evidence="1">
    <location>
        <begin position="47"/>
        <end position="94"/>
    </location>
</feature>
<dbReference type="EMBL" id="BGPR01001342">
    <property type="protein sequence ID" value="GBM51560.1"/>
    <property type="molecule type" value="Genomic_DNA"/>
</dbReference>
<name>A0A4Y2GD86_ARAVE</name>
<evidence type="ECO:0000313" key="3">
    <source>
        <dbReference type="Proteomes" id="UP000499080"/>
    </source>
</evidence>
<organism evidence="2 3">
    <name type="scientific">Araneus ventricosus</name>
    <name type="common">Orbweaver spider</name>
    <name type="synonym">Epeira ventricosa</name>
    <dbReference type="NCBI Taxonomy" id="182803"/>
    <lineage>
        <taxon>Eukaryota</taxon>
        <taxon>Metazoa</taxon>
        <taxon>Ecdysozoa</taxon>
        <taxon>Arthropoda</taxon>
        <taxon>Chelicerata</taxon>
        <taxon>Arachnida</taxon>
        <taxon>Araneae</taxon>
        <taxon>Araneomorphae</taxon>
        <taxon>Entelegynae</taxon>
        <taxon>Araneoidea</taxon>
        <taxon>Araneidae</taxon>
        <taxon>Araneus</taxon>
    </lineage>
</organism>